<organism evidence="1 2">
    <name type="scientific">Araneus ventricosus</name>
    <name type="common">Orbweaver spider</name>
    <name type="synonym">Epeira ventricosa</name>
    <dbReference type="NCBI Taxonomy" id="182803"/>
    <lineage>
        <taxon>Eukaryota</taxon>
        <taxon>Metazoa</taxon>
        <taxon>Ecdysozoa</taxon>
        <taxon>Arthropoda</taxon>
        <taxon>Chelicerata</taxon>
        <taxon>Arachnida</taxon>
        <taxon>Araneae</taxon>
        <taxon>Araneomorphae</taxon>
        <taxon>Entelegynae</taxon>
        <taxon>Araneoidea</taxon>
        <taxon>Araneidae</taxon>
        <taxon>Araneus</taxon>
    </lineage>
</organism>
<evidence type="ECO:0000313" key="2">
    <source>
        <dbReference type="Proteomes" id="UP000499080"/>
    </source>
</evidence>
<gene>
    <name evidence="1" type="ORF">AVEN_143113_1</name>
</gene>
<keyword evidence="2" id="KW-1185">Reference proteome</keyword>
<dbReference type="OrthoDB" id="6449489at2759"/>
<proteinExistence type="predicted"/>
<name>A0A4Y2KHM3_ARAVE</name>
<reference evidence="1 2" key="1">
    <citation type="journal article" date="2019" name="Sci. Rep.">
        <title>Orb-weaving spider Araneus ventricosus genome elucidates the spidroin gene catalogue.</title>
        <authorList>
            <person name="Kono N."/>
            <person name="Nakamura H."/>
            <person name="Ohtoshi R."/>
            <person name="Moran D.A.P."/>
            <person name="Shinohara A."/>
            <person name="Yoshida Y."/>
            <person name="Fujiwara M."/>
            <person name="Mori M."/>
            <person name="Tomita M."/>
            <person name="Arakawa K."/>
        </authorList>
    </citation>
    <scope>NUCLEOTIDE SEQUENCE [LARGE SCALE GENOMIC DNA]</scope>
</reference>
<evidence type="ECO:0000313" key="1">
    <source>
        <dbReference type="EMBL" id="GBN01462.1"/>
    </source>
</evidence>
<dbReference type="EMBL" id="BGPR01004620">
    <property type="protein sequence ID" value="GBN01462.1"/>
    <property type="molecule type" value="Genomic_DNA"/>
</dbReference>
<dbReference type="Proteomes" id="UP000499080">
    <property type="component" value="Unassembled WGS sequence"/>
</dbReference>
<dbReference type="AlphaFoldDB" id="A0A4Y2KHM3"/>
<sequence length="98" mass="11231">MKREGNAFGRVLPFHVRDCIIDPDATVESGNVLFLGCPEIFGDFNSTSSDGSENKYFIRYFFNVTNDRTVDKVRSVGDDTLQNDLVKFRILSEHMYKL</sequence>
<protein>
    <submittedName>
        <fullName evidence="1">Uncharacterized protein</fullName>
    </submittedName>
</protein>
<accession>A0A4Y2KHM3</accession>
<comment type="caution">
    <text evidence="1">The sequence shown here is derived from an EMBL/GenBank/DDBJ whole genome shotgun (WGS) entry which is preliminary data.</text>
</comment>